<dbReference type="SUPFAM" id="SSF53383">
    <property type="entry name" value="PLP-dependent transferases"/>
    <property type="match status" value="1"/>
</dbReference>
<dbReference type="PANTHER" id="PTHR14084:SF0">
    <property type="entry name" value="KYNURENINASE"/>
    <property type="match status" value="1"/>
</dbReference>
<dbReference type="GO" id="GO:0043420">
    <property type="term" value="P:anthranilate metabolic process"/>
    <property type="evidence" value="ECO:0007669"/>
    <property type="project" value="TreeGrafter"/>
</dbReference>
<dbReference type="EMBL" id="CP029479">
    <property type="protein sequence ID" value="AWM78516.1"/>
    <property type="molecule type" value="Genomic_DNA"/>
</dbReference>
<sequence>MGGGAAAIPDSLAACRRLDQADPLAALSRRFRLPAGGVYLDGNSLGPLPRGAEAAVRRATAQEWGRSLVGGWNADDWIGLPARTAARIAPLIGAAPDEVACADSVSVNLFKLAAGALALRPGRRVILMAEDEFPTDGYMLQGLARLRQDICIRRVPADGLSETLSADVALVVLSHAHYRTGALADLPGLTARAAGAGVLTLWDLSHTAGLAPVGLDAAGADMAVGCGYKYLNGGPGAPAFAFLARRHHAAFENPLAGWMGHARPFDFAPDYIPAAGAARLMAGTPPVLSLTALHAALELFEGLDPEGLLERSRRLSDLFLARAAPTLEAHGFRCVSPARREARGGHLAFAHPHAYPVVQALIAEGVTGDFRAPDLMRLGFSPLFLGRADVWAAADRFARVMETGAWRDPAFSEKQRVT</sequence>
<comment type="function">
    <text evidence="4">Catalyzes the cleavage of L-kynurenine (L-Kyn) and L-3-hydroxykynurenine (L-3OHKyn) into anthranilic acid (AA) and 3-hydroxyanthranilic acid (3-OHAA), respectively.</text>
</comment>
<comment type="catalytic activity">
    <reaction evidence="4">
        <text>3-hydroxy-L-kynurenine + H2O = 3-hydroxyanthranilate + L-alanine + H(+)</text>
        <dbReference type="Rhea" id="RHEA:25143"/>
        <dbReference type="ChEBI" id="CHEBI:15377"/>
        <dbReference type="ChEBI" id="CHEBI:15378"/>
        <dbReference type="ChEBI" id="CHEBI:36559"/>
        <dbReference type="ChEBI" id="CHEBI:57972"/>
        <dbReference type="ChEBI" id="CHEBI:58125"/>
        <dbReference type="EC" id="3.7.1.3"/>
    </reaction>
</comment>
<dbReference type="InterPro" id="IPR015424">
    <property type="entry name" value="PyrdxlP-dep_Trfase"/>
</dbReference>
<comment type="catalytic activity">
    <reaction evidence="4">
        <text>L-kynurenine + H2O = anthranilate + L-alanine + H(+)</text>
        <dbReference type="Rhea" id="RHEA:16813"/>
        <dbReference type="ChEBI" id="CHEBI:15377"/>
        <dbReference type="ChEBI" id="CHEBI:15378"/>
        <dbReference type="ChEBI" id="CHEBI:16567"/>
        <dbReference type="ChEBI" id="CHEBI:57959"/>
        <dbReference type="ChEBI" id="CHEBI:57972"/>
        <dbReference type="EC" id="3.7.1.3"/>
    </reaction>
</comment>
<evidence type="ECO:0000256" key="1">
    <source>
        <dbReference type="ARBA" id="ARBA00022642"/>
    </source>
</evidence>
<evidence type="ECO:0000256" key="2">
    <source>
        <dbReference type="ARBA" id="ARBA00022801"/>
    </source>
</evidence>
<evidence type="ECO:0000313" key="6">
    <source>
        <dbReference type="Proteomes" id="UP000247763"/>
    </source>
</evidence>
<reference evidence="6" key="1">
    <citation type="submission" date="2018-05" db="EMBL/GenBank/DDBJ databases">
        <title>Genome sequencing of Phenylobacterium sp. HYN0004.</title>
        <authorList>
            <person name="Yi H."/>
            <person name="Baek C."/>
        </authorList>
    </citation>
    <scope>NUCLEOTIDE SEQUENCE [LARGE SCALE GENOMIC DNA]</scope>
    <source>
        <strain evidence="6">HYN0004</strain>
    </source>
</reference>
<comment type="pathway">
    <text evidence="4">Cofactor biosynthesis; NAD(+) biosynthesis; quinolinate from L-kynurenine: step 2/3.</text>
</comment>
<evidence type="ECO:0000256" key="4">
    <source>
        <dbReference type="PIRNR" id="PIRNR038800"/>
    </source>
</evidence>
<dbReference type="UniPathway" id="UPA00334">
    <property type="reaction ID" value="UER00455"/>
</dbReference>
<comment type="cofactor">
    <cofactor evidence="4">
        <name>pyridoxal 5'-phosphate</name>
        <dbReference type="ChEBI" id="CHEBI:597326"/>
    </cofactor>
</comment>
<dbReference type="GO" id="GO:0097053">
    <property type="term" value="P:L-kynurenine catabolic process"/>
    <property type="evidence" value="ECO:0007669"/>
    <property type="project" value="UniProtKB-UniPathway"/>
</dbReference>
<dbReference type="GO" id="GO:0030429">
    <property type="term" value="F:kynureninase activity"/>
    <property type="evidence" value="ECO:0007669"/>
    <property type="project" value="UniProtKB-EC"/>
</dbReference>
<proteinExistence type="inferred from homology"/>
<keyword evidence="6" id="KW-1185">Reference proteome</keyword>
<dbReference type="AlphaFoldDB" id="A0A2Z3HWB7"/>
<dbReference type="Gene3D" id="3.40.640.10">
    <property type="entry name" value="Type I PLP-dependent aspartate aminotransferase-like (Major domain)"/>
    <property type="match status" value="1"/>
</dbReference>
<comment type="pathway">
    <text evidence="4">Amino-acid degradation; L-kynurenine degradation; L-alanine and anthranilate from L-kynurenine: step 1/1.</text>
</comment>
<dbReference type="InterPro" id="IPR015421">
    <property type="entry name" value="PyrdxlP-dep_Trfase_major"/>
</dbReference>
<dbReference type="EC" id="3.7.1.3" evidence="4"/>
<dbReference type="UniPathway" id="UPA00253">
    <property type="reaction ID" value="UER00329"/>
</dbReference>
<dbReference type="PANTHER" id="PTHR14084">
    <property type="entry name" value="KYNURENINASE"/>
    <property type="match status" value="1"/>
</dbReference>
<dbReference type="GO" id="GO:0019441">
    <property type="term" value="P:L-tryptophan catabolic process to kynurenine"/>
    <property type="evidence" value="ECO:0007669"/>
    <property type="project" value="TreeGrafter"/>
</dbReference>
<keyword evidence="2 4" id="KW-0378">Hydrolase</keyword>
<dbReference type="InterPro" id="IPR015422">
    <property type="entry name" value="PyrdxlP-dep_Trfase_small"/>
</dbReference>
<dbReference type="PIRSF" id="PIRSF038800">
    <property type="entry name" value="KYNU"/>
    <property type="match status" value="1"/>
</dbReference>
<organism evidence="5 6">
    <name type="scientific">Phenylobacterium parvum</name>
    <dbReference type="NCBI Taxonomy" id="2201350"/>
    <lineage>
        <taxon>Bacteria</taxon>
        <taxon>Pseudomonadati</taxon>
        <taxon>Pseudomonadota</taxon>
        <taxon>Alphaproteobacteria</taxon>
        <taxon>Caulobacterales</taxon>
        <taxon>Caulobacteraceae</taxon>
        <taxon>Phenylobacterium</taxon>
    </lineage>
</organism>
<dbReference type="GO" id="GO:0030170">
    <property type="term" value="F:pyridoxal phosphate binding"/>
    <property type="evidence" value="ECO:0007669"/>
    <property type="project" value="InterPro"/>
</dbReference>
<keyword evidence="1 4" id="KW-0662">Pyridine nucleotide biosynthesis</keyword>
<protein>
    <recommendedName>
        <fullName evidence="4">Kynureninase</fullName>
        <ecNumber evidence="4">3.7.1.3</ecNumber>
    </recommendedName>
</protein>
<dbReference type="Pfam" id="PF22580">
    <property type="entry name" value="KYNU_C"/>
    <property type="match status" value="1"/>
</dbReference>
<dbReference type="RefSeq" id="WP_110451082.1">
    <property type="nucleotide sequence ID" value="NZ_CP029479.1"/>
</dbReference>
<comment type="subunit">
    <text evidence="4">Homodimer.</text>
</comment>
<evidence type="ECO:0000313" key="5">
    <source>
        <dbReference type="EMBL" id="AWM78516.1"/>
    </source>
</evidence>
<accession>A0A2Z3HWB7</accession>
<dbReference type="GO" id="GO:0005737">
    <property type="term" value="C:cytoplasm"/>
    <property type="evidence" value="ECO:0007669"/>
    <property type="project" value="InterPro"/>
</dbReference>
<keyword evidence="3 4" id="KW-0663">Pyridoxal phosphate</keyword>
<dbReference type="KEGG" id="phb:HYN04_12600"/>
<dbReference type="OrthoDB" id="9812626at2"/>
<comment type="similarity">
    <text evidence="4">Belongs to the kynureninase family.</text>
</comment>
<dbReference type="Gene3D" id="3.90.1150.10">
    <property type="entry name" value="Aspartate Aminotransferase, domain 1"/>
    <property type="match status" value="1"/>
</dbReference>
<name>A0A2Z3HWB7_9CAUL</name>
<dbReference type="Proteomes" id="UP000247763">
    <property type="component" value="Chromosome"/>
</dbReference>
<dbReference type="InterPro" id="IPR010111">
    <property type="entry name" value="Kynureninase"/>
</dbReference>
<gene>
    <name evidence="5" type="ORF">HYN04_12600</name>
</gene>
<dbReference type="GO" id="GO:0009435">
    <property type="term" value="P:NAD+ biosynthetic process"/>
    <property type="evidence" value="ECO:0007669"/>
    <property type="project" value="UniProtKB-UniPathway"/>
</dbReference>
<evidence type="ECO:0000256" key="3">
    <source>
        <dbReference type="ARBA" id="ARBA00022898"/>
    </source>
</evidence>